<dbReference type="EMBL" id="JNFF01000002">
    <property type="protein sequence ID" value="KEQ31758.1"/>
    <property type="molecule type" value="Genomic_DNA"/>
</dbReference>
<dbReference type="GO" id="GO:0016020">
    <property type="term" value="C:membrane"/>
    <property type="evidence" value="ECO:0007669"/>
    <property type="project" value="TreeGrafter"/>
</dbReference>
<keyword evidence="1" id="KW-0732">Signal</keyword>
<dbReference type="GO" id="GO:0070006">
    <property type="term" value="F:metalloaminopeptidase activity"/>
    <property type="evidence" value="ECO:0007669"/>
    <property type="project" value="TreeGrafter"/>
</dbReference>
<dbReference type="Gene3D" id="2.60.40.1730">
    <property type="entry name" value="tricorn interacting facor f3 domain"/>
    <property type="match status" value="1"/>
</dbReference>
<sequence>MKLYFLLPLVTFCCVCSLVSSAQDVTETTRFTRADTLRGTLTPLRTCYDVKFYHLDVKFDLADRFISGSNRFKFAAVSDFNRLQFDLFENLHVDSVVYRSGKLPFKREANAVFVSFPENIKKGSSDEFTVFYSGHPTVTKRAPRDGGVVFSTDAAGKPFVATACEGTGASIWWPNKDHLSDEVDSMLISISVPTGLKNVSNGRLQQITDLKNGYTRFDWYVANPINNYNVAANIGDYTHFSDTYKGESGLLNLDYWVLPENKEKAVPQFKKSVPQMLAAFEYWFGRYPFYKDGYKLVDVPYPAMEHQGAIGYGGFLKGFPPNEMHAVGGKEVWDFIIVHESAHEWFGNNITAKDLADLWIHESFGTYAESLFIEYLYGKQAGQDYVAQNRAHIKNESAIVAPYHMNKMGSGEMYGKGSVLLNMVRIIINDDVKWRKILRGLNAQFRHRTVTYADIVNYISLQSGEKLNTIFDQYLRFKDIPKLELSTVKGELNCRWIADVKDFNMPIRLKFKDAEYQWIYPSSKFKPLGISGATKDNVEIDTANFLVKVEVR</sequence>
<reference evidence="3 4" key="1">
    <citation type="journal article" date="1992" name="Int. J. Syst. Bacteriol.">
        <title>Sphingobacterium antarcticus sp. nov. a Psychrotrophic Bacterium from the Soils of Schirmacher Oasis, Antarctica.</title>
        <authorList>
            <person name="Shivaji S."/>
            <person name="Ray M.K."/>
            <person name="Rao N.S."/>
            <person name="Saiserr L."/>
            <person name="Jagannadham M.V."/>
            <person name="Kumar G.S."/>
            <person name="Reddy G."/>
            <person name="Bhargava P.M."/>
        </authorList>
    </citation>
    <scope>NUCLEOTIDE SEQUENCE [LARGE SCALE GENOMIC DNA]</scope>
    <source>
        <strain evidence="3 4">4BY</strain>
    </source>
</reference>
<evidence type="ECO:0000259" key="2">
    <source>
        <dbReference type="Pfam" id="PF01433"/>
    </source>
</evidence>
<accession>A0A081PM35</accession>
<dbReference type="GO" id="GO:0008270">
    <property type="term" value="F:zinc ion binding"/>
    <property type="evidence" value="ECO:0007669"/>
    <property type="project" value="InterPro"/>
</dbReference>
<dbReference type="OrthoDB" id="100605at2"/>
<evidence type="ECO:0000256" key="1">
    <source>
        <dbReference type="SAM" id="SignalP"/>
    </source>
</evidence>
<dbReference type="InterPro" id="IPR027268">
    <property type="entry name" value="Peptidase_M4/M1_CTD_sf"/>
</dbReference>
<dbReference type="SUPFAM" id="SSF63737">
    <property type="entry name" value="Leukotriene A4 hydrolase N-terminal domain"/>
    <property type="match status" value="1"/>
</dbReference>
<dbReference type="SUPFAM" id="SSF55486">
    <property type="entry name" value="Metalloproteases ('zincins'), catalytic domain"/>
    <property type="match status" value="1"/>
</dbReference>
<name>A0A081PM35_9SPHI</name>
<proteinExistence type="predicted"/>
<dbReference type="GO" id="GO:0005737">
    <property type="term" value="C:cytoplasm"/>
    <property type="evidence" value="ECO:0007669"/>
    <property type="project" value="TreeGrafter"/>
</dbReference>
<protein>
    <submittedName>
        <fullName evidence="3">Peptidase M1</fullName>
    </submittedName>
</protein>
<feature type="signal peptide" evidence="1">
    <location>
        <begin position="1"/>
        <end position="22"/>
    </location>
</feature>
<dbReference type="InterPro" id="IPR050344">
    <property type="entry name" value="Peptidase_M1_aminopeptidases"/>
</dbReference>
<dbReference type="PANTHER" id="PTHR11533:SF174">
    <property type="entry name" value="PUROMYCIN-SENSITIVE AMINOPEPTIDASE-RELATED"/>
    <property type="match status" value="1"/>
</dbReference>
<dbReference type="Gene3D" id="1.10.390.10">
    <property type="entry name" value="Neutral Protease Domain 2"/>
    <property type="match status" value="1"/>
</dbReference>
<feature type="domain" description="Peptidase M1 membrane alanine aminopeptidase" evidence="2">
    <location>
        <begin position="278"/>
        <end position="474"/>
    </location>
</feature>
<keyword evidence="4" id="KW-1185">Reference proteome</keyword>
<dbReference type="Pfam" id="PF01433">
    <property type="entry name" value="Peptidase_M1"/>
    <property type="match status" value="1"/>
</dbReference>
<dbReference type="GO" id="GO:0043171">
    <property type="term" value="P:peptide catabolic process"/>
    <property type="evidence" value="ECO:0007669"/>
    <property type="project" value="TreeGrafter"/>
</dbReference>
<feature type="chain" id="PRO_5001762019" evidence="1">
    <location>
        <begin position="23"/>
        <end position="552"/>
    </location>
</feature>
<dbReference type="InterPro" id="IPR042097">
    <property type="entry name" value="Aminopeptidase_N-like_N_sf"/>
</dbReference>
<dbReference type="PANTHER" id="PTHR11533">
    <property type="entry name" value="PROTEASE M1 ZINC METALLOPROTEASE"/>
    <property type="match status" value="1"/>
</dbReference>
<comment type="caution">
    <text evidence="3">The sequence shown here is derived from an EMBL/GenBank/DDBJ whole genome shotgun (WGS) entry which is preliminary data.</text>
</comment>
<gene>
    <name evidence="3" type="ORF">N180_11580</name>
</gene>
<dbReference type="CDD" id="cd09603">
    <property type="entry name" value="M1_APN_like"/>
    <property type="match status" value="1"/>
</dbReference>
<dbReference type="GO" id="GO:0042277">
    <property type="term" value="F:peptide binding"/>
    <property type="evidence" value="ECO:0007669"/>
    <property type="project" value="TreeGrafter"/>
</dbReference>
<dbReference type="InterPro" id="IPR014782">
    <property type="entry name" value="Peptidase_M1_dom"/>
</dbReference>
<dbReference type="Proteomes" id="UP000028007">
    <property type="component" value="Unassembled WGS sequence"/>
</dbReference>
<dbReference type="GO" id="GO:0005615">
    <property type="term" value="C:extracellular space"/>
    <property type="evidence" value="ECO:0007669"/>
    <property type="project" value="TreeGrafter"/>
</dbReference>
<evidence type="ECO:0000313" key="3">
    <source>
        <dbReference type="EMBL" id="KEQ31758.1"/>
    </source>
</evidence>
<evidence type="ECO:0000313" key="4">
    <source>
        <dbReference type="Proteomes" id="UP000028007"/>
    </source>
</evidence>
<dbReference type="RefSeq" id="WP_037437695.1">
    <property type="nucleotide sequence ID" value="NZ_JNFF01000002.1"/>
</dbReference>
<dbReference type="AlphaFoldDB" id="A0A081PM35"/>
<organism evidence="3 4">
    <name type="scientific">Pedobacter antarcticus 4BY</name>
    <dbReference type="NCBI Taxonomy" id="1358423"/>
    <lineage>
        <taxon>Bacteria</taxon>
        <taxon>Pseudomonadati</taxon>
        <taxon>Bacteroidota</taxon>
        <taxon>Sphingobacteriia</taxon>
        <taxon>Sphingobacteriales</taxon>
        <taxon>Sphingobacteriaceae</taxon>
        <taxon>Pedobacter</taxon>
    </lineage>
</organism>
<dbReference type="eggNOG" id="COG0308">
    <property type="taxonomic scope" value="Bacteria"/>
</dbReference>